<dbReference type="Proteomes" id="UP000593836">
    <property type="component" value="Chromosome"/>
</dbReference>
<protein>
    <submittedName>
        <fullName evidence="3">TolC family protein</fullName>
    </submittedName>
</protein>
<keyword evidence="4" id="KW-1185">Reference proteome</keyword>
<comment type="similarity">
    <text evidence="1">Belongs to the outer membrane factor (OMF) (TC 1.B.17) family.</text>
</comment>
<dbReference type="EMBL" id="CP054493">
    <property type="protein sequence ID" value="QOY55163.1"/>
    <property type="molecule type" value="Genomic_DNA"/>
</dbReference>
<reference evidence="3 4" key="1">
    <citation type="submission" date="2020-05" db="EMBL/GenBank/DDBJ databases">
        <title>Sulfurimonas marisnigri, sp. nov., and Sulfurimonas baltica, sp. nov., manganese oxide reducing chemolithoautotrophs of the class Epsilonproteobacteria isolated from the pelagic redoxclines of the Black and Baltic Seas and emended description of the genus Sulfurimonas.</title>
        <authorList>
            <person name="Henkel J.V."/>
            <person name="Laudan C."/>
            <person name="Werner J."/>
            <person name="Neu T."/>
            <person name="Plewe S."/>
            <person name="Sproer C."/>
            <person name="Bunk B."/>
            <person name="Schulz-Vogt H.N."/>
        </authorList>
    </citation>
    <scope>NUCLEOTIDE SEQUENCE [LARGE SCALE GENOMIC DNA]</scope>
    <source>
        <strain evidence="3 4">SoZ1</strain>
    </source>
</reference>
<dbReference type="Pfam" id="PF02321">
    <property type="entry name" value="OEP"/>
    <property type="match status" value="1"/>
</dbReference>
<name>A0A7S7M1A2_9BACT</name>
<evidence type="ECO:0000256" key="2">
    <source>
        <dbReference type="SAM" id="SignalP"/>
    </source>
</evidence>
<evidence type="ECO:0000256" key="1">
    <source>
        <dbReference type="ARBA" id="ARBA00007613"/>
    </source>
</evidence>
<gene>
    <name evidence="3" type="ORF">HUE87_02680</name>
</gene>
<dbReference type="InterPro" id="IPR010131">
    <property type="entry name" value="MdtP/NodT-like"/>
</dbReference>
<evidence type="ECO:0000313" key="4">
    <source>
        <dbReference type="Proteomes" id="UP000593836"/>
    </source>
</evidence>
<accession>A0A7S7M1A2</accession>
<sequence>MLKNIIMSLLLCTFLSAESFDEFLQKAIKNSPYMESSALAVKQTKEQGNILTRYENPTLELEYSSFEPDIGSNDNGYRIGYSQPIRLWGVSEDKKNLTDANNKNADINYAQKRAIFIRDISLAYTSYSEANKLLNLSDESLSIAKKIYEISIARLESGTISQGIKLQAQVDYEMSKNSKSTLSLAAMDSYYSLLKIAGISKEIELENDYEFKINSNIENIENPTIKVLRSQQYQALSEAQLNSNTVESIDLFAEIENEPEQDVLRVGVNLPLAIFNNRSQEKTIAMLQASRIELLMKNENARLNMDFIRLKKERKALVELNVNNEKILKTQLKLLKMYEDGYKISNINLLQLQDIKHKVIQTKRALIQIYTALNQNAIYTNFYQGTYNE</sequence>
<dbReference type="AlphaFoldDB" id="A0A7S7M1A2"/>
<dbReference type="PANTHER" id="PTHR30203">
    <property type="entry name" value="OUTER MEMBRANE CATION EFFLUX PROTEIN"/>
    <property type="match status" value="1"/>
</dbReference>
<dbReference type="SUPFAM" id="SSF56954">
    <property type="entry name" value="Outer membrane efflux proteins (OEP)"/>
    <property type="match status" value="1"/>
</dbReference>
<dbReference type="KEGG" id="smas:HUE87_02680"/>
<feature type="signal peptide" evidence="2">
    <location>
        <begin position="1"/>
        <end position="19"/>
    </location>
</feature>
<evidence type="ECO:0000313" key="3">
    <source>
        <dbReference type="EMBL" id="QOY55163.1"/>
    </source>
</evidence>
<proteinExistence type="inferred from homology"/>
<dbReference type="Gene3D" id="1.20.1600.10">
    <property type="entry name" value="Outer membrane efflux proteins (OEP)"/>
    <property type="match status" value="1"/>
</dbReference>
<dbReference type="GO" id="GO:0015562">
    <property type="term" value="F:efflux transmembrane transporter activity"/>
    <property type="evidence" value="ECO:0007669"/>
    <property type="project" value="InterPro"/>
</dbReference>
<keyword evidence="2" id="KW-0732">Signal</keyword>
<feature type="chain" id="PRO_5032793619" evidence="2">
    <location>
        <begin position="20"/>
        <end position="389"/>
    </location>
</feature>
<organism evidence="3 4">
    <name type="scientific">Candidatus Sulfurimonas marisnigri</name>
    <dbReference type="NCBI Taxonomy" id="2740405"/>
    <lineage>
        <taxon>Bacteria</taxon>
        <taxon>Pseudomonadati</taxon>
        <taxon>Campylobacterota</taxon>
        <taxon>Epsilonproteobacteria</taxon>
        <taxon>Campylobacterales</taxon>
        <taxon>Sulfurimonadaceae</taxon>
        <taxon>Sulfurimonas</taxon>
    </lineage>
</organism>
<dbReference type="RefSeq" id="WP_194367205.1">
    <property type="nucleotide sequence ID" value="NZ_CP054493.1"/>
</dbReference>
<dbReference type="InterPro" id="IPR003423">
    <property type="entry name" value="OMP_efflux"/>
</dbReference>